<accession>A0ABS1CH71</accession>
<dbReference type="Proteomes" id="UP000748752">
    <property type="component" value="Unassembled WGS sequence"/>
</dbReference>
<keyword evidence="3" id="KW-1185">Reference proteome</keyword>
<evidence type="ECO:0000256" key="1">
    <source>
        <dbReference type="SAM" id="MobiDB-lite"/>
    </source>
</evidence>
<name>A0ABS1CH71_9GAMM</name>
<evidence type="ECO:0000313" key="3">
    <source>
        <dbReference type="Proteomes" id="UP000748752"/>
    </source>
</evidence>
<feature type="compositionally biased region" description="Low complexity" evidence="1">
    <location>
        <begin position="17"/>
        <end position="31"/>
    </location>
</feature>
<feature type="compositionally biased region" description="Low complexity" evidence="1">
    <location>
        <begin position="39"/>
        <end position="56"/>
    </location>
</feature>
<organism evidence="2 3">
    <name type="scientific">Thiohalocapsa halophila</name>
    <dbReference type="NCBI Taxonomy" id="69359"/>
    <lineage>
        <taxon>Bacteria</taxon>
        <taxon>Pseudomonadati</taxon>
        <taxon>Pseudomonadota</taxon>
        <taxon>Gammaproteobacteria</taxon>
        <taxon>Chromatiales</taxon>
        <taxon>Chromatiaceae</taxon>
        <taxon>Thiohalocapsa</taxon>
    </lineage>
</organism>
<gene>
    <name evidence="2" type="ORF">CKO31_10760</name>
</gene>
<feature type="compositionally biased region" description="Basic and acidic residues" evidence="1">
    <location>
        <begin position="198"/>
        <end position="210"/>
    </location>
</feature>
<proteinExistence type="predicted"/>
<dbReference type="RefSeq" id="WP_200237057.1">
    <property type="nucleotide sequence ID" value="NZ_NRRV01000023.1"/>
</dbReference>
<feature type="region of interest" description="Disordered" evidence="1">
    <location>
        <begin position="183"/>
        <end position="210"/>
    </location>
</feature>
<comment type="caution">
    <text evidence="2">The sequence shown here is derived from an EMBL/GenBank/DDBJ whole genome shotgun (WGS) entry which is preliminary data.</text>
</comment>
<dbReference type="EMBL" id="NRRV01000023">
    <property type="protein sequence ID" value="MBK1631210.1"/>
    <property type="molecule type" value="Genomic_DNA"/>
</dbReference>
<evidence type="ECO:0000313" key="2">
    <source>
        <dbReference type="EMBL" id="MBK1631210.1"/>
    </source>
</evidence>
<sequence length="210" mass="22352">MDLERFAQRFGRHRPQPADAPSGEAAAGNAPAEPPAGPEAPAAAPTPGEDTGAPPAWLEARIERAAIMQHDGGLSSYEAERRAALLHPDPAETRPDWCGLTAGELMAAAGPDWPEIADRPEVLAALALALSAPPAEPDPEPEPTPTPVEPKCAAPVTCAFCRHFRRNRTNPAAGFGACRIQAPASRRPPTLWPNARHACRDHQPRQPHDE</sequence>
<protein>
    <submittedName>
        <fullName evidence="2">Uncharacterized protein</fullName>
    </submittedName>
</protein>
<reference evidence="2 3" key="1">
    <citation type="journal article" date="2020" name="Microorganisms">
        <title>Osmotic Adaptation and Compatible Solute Biosynthesis of Phototrophic Bacteria as Revealed from Genome Analyses.</title>
        <authorList>
            <person name="Imhoff J.F."/>
            <person name="Rahn T."/>
            <person name="Kunzel S."/>
            <person name="Keller A."/>
            <person name="Neulinger S.C."/>
        </authorList>
    </citation>
    <scope>NUCLEOTIDE SEQUENCE [LARGE SCALE GENOMIC DNA]</scope>
    <source>
        <strain evidence="2 3">DSM 6210</strain>
    </source>
</reference>
<feature type="region of interest" description="Disordered" evidence="1">
    <location>
        <begin position="1"/>
        <end position="57"/>
    </location>
</feature>